<comment type="cofactor">
    <cofactor evidence="1">
        <name>FMN</name>
        <dbReference type="ChEBI" id="CHEBI:58210"/>
    </cofactor>
</comment>
<keyword evidence="4" id="KW-0288">FMN</keyword>
<keyword evidence="9" id="KW-1185">Reference proteome</keyword>
<dbReference type="InterPro" id="IPR000415">
    <property type="entry name" value="Nitroreductase-like"/>
</dbReference>
<dbReference type="InterPro" id="IPR029479">
    <property type="entry name" value="Nitroreductase"/>
</dbReference>
<evidence type="ECO:0000256" key="6">
    <source>
        <dbReference type="ARBA" id="ARBA00023002"/>
    </source>
</evidence>
<dbReference type="Proteomes" id="UP000231960">
    <property type="component" value="Unassembled WGS sequence"/>
</dbReference>
<sequence>MSFLELTKKRYTTKKYNPDRKIPADKITELKEILRLSASSINSQPWKFSFVENEAVKRELATVSYFNEQKINEASHLVVFSAIDSIRLFEDELLTHLPAGSQGYYNQFLKPLSETEIKSWLQHQVYLSLGFFLSASVSLDIDSTPMEGIQSDRYREILGLKDYKPLFAVAIGYRNSDDANQPSINSKSRLPLEKIIQSI</sequence>
<dbReference type="OrthoDB" id="9809288at2"/>
<dbReference type="GO" id="GO:0016491">
    <property type="term" value="F:oxidoreductase activity"/>
    <property type="evidence" value="ECO:0007669"/>
    <property type="project" value="UniProtKB-KW"/>
</dbReference>
<dbReference type="Pfam" id="PF00881">
    <property type="entry name" value="Nitroreductase"/>
    <property type="match status" value="1"/>
</dbReference>
<evidence type="ECO:0000256" key="5">
    <source>
        <dbReference type="ARBA" id="ARBA00022857"/>
    </source>
</evidence>
<name>A0A2M9R5H9_9FLAO</name>
<dbReference type="PANTHER" id="PTHR43673">
    <property type="entry name" value="NAD(P)H NITROREDUCTASE YDGI-RELATED"/>
    <property type="match status" value="1"/>
</dbReference>
<evidence type="ECO:0000256" key="1">
    <source>
        <dbReference type="ARBA" id="ARBA00001917"/>
    </source>
</evidence>
<evidence type="ECO:0000313" key="9">
    <source>
        <dbReference type="Proteomes" id="UP000231960"/>
    </source>
</evidence>
<keyword evidence="3" id="KW-0285">Flavoprotein</keyword>
<dbReference type="RefSeq" id="WP_100677676.1">
    <property type="nucleotide sequence ID" value="NZ_NIPO01000001.1"/>
</dbReference>
<accession>A0A2M9R5H9</accession>
<evidence type="ECO:0000256" key="3">
    <source>
        <dbReference type="ARBA" id="ARBA00022630"/>
    </source>
</evidence>
<organism evidence="8 9">
    <name type="scientific">Avrilella dinanensis</name>
    <dbReference type="NCBI Taxonomy" id="2008672"/>
    <lineage>
        <taxon>Bacteria</taxon>
        <taxon>Pseudomonadati</taxon>
        <taxon>Bacteroidota</taxon>
        <taxon>Flavobacteriia</taxon>
        <taxon>Flavobacteriales</taxon>
        <taxon>Flavobacteriaceae</taxon>
        <taxon>Avrilella</taxon>
    </lineage>
</organism>
<dbReference type="InterPro" id="IPR033878">
    <property type="entry name" value="NfsB-like"/>
</dbReference>
<protein>
    <submittedName>
        <fullName evidence="8">NAD(P)H-dependent oxidoreductase</fullName>
    </submittedName>
</protein>
<feature type="domain" description="Nitroreductase" evidence="7">
    <location>
        <begin position="8"/>
        <end position="173"/>
    </location>
</feature>
<dbReference type="CDD" id="cd02149">
    <property type="entry name" value="NfsB-like"/>
    <property type="match status" value="1"/>
</dbReference>
<evidence type="ECO:0000256" key="2">
    <source>
        <dbReference type="ARBA" id="ARBA00007118"/>
    </source>
</evidence>
<reference evidence="8 9" key="1">
    <citation type="submission" date="2017-06" db="EMBL/GenBank/DDBJ databases">
        <title>Description of Avrilella dinanensis gen. nov. sp. nov.</title>
        <authorList>
            <person name="Leyer C."/>
            <person name="Sassi M."/>
            <person name="Minet J."/>
            <person name="Kayal S."/>
            <person name="Cattoir V."/>
        </authorList>
    </citation>
    <scope>NUCLEOTIDE SEQUENCE [LARGE SCALE GENOMIC DNA]</scope>
    <source>
        <strain evidence="8 9">UR159</strain>
    </source>
</reference>
<dbReference type="EMBL" id="NIPO01000001">
    <property type="protein sequence ID" value="PJR04112.1"/>
    <property type="molecule type" value="Genomic_DNA"/>
</dbReference>
<dbReference type="SUPFAM" id="SSF55469">
    <property type="entry name" value="FMN-dependent nitroreductase-like"/>
    <property type="match status" value="1"/>
</dbReference>
<gene>
    <name evidence="8" type="ORF">CDL10_05910</name>
</gene>
<dbReference type="PANTHER" id="PTHR43673:SF2">
    <property type="entry name" value="NITROREDUCTASE"/>
    <property type="match status" value="1"/>
</dbReference>
<evidence type="ECO:0000256" key="4">
    <source>
        <dbReference type="ARBA" id="ARBA00022643"/>
    </source>
</evidence>
<dbReference type="AlphaFoldDB" id="A0A2M9R5H9"/>
<keyword evidence="5" id="KW-0521">NADP</keyword>
<proteinExistence type="inferred from homology"/>
<comment type="similarity">
    <text evidence="2">Belongs to the nitroreductase family.</text>
</comment>
<comment type="caution">
    <text evidence="8">The sequence shown here is derived from an EMBL/GenBank/DDBJ whole genome shotgun (WGS) entry which is preliminary data.</text>
</comment>
<evidence type="ECO:0000259" key="7">
    <source>
        <dbReference type="Pfam" id="PF00881"/>
    </source>
</evidence>
<keyword evidence="6" id="KW-0560">Oxidoreductase</keyword>
<dbReference type="Gene3D" id="3.40.109.10">
    <property type="entry name" value="NADH Oxidase"/>
    <property type="match status" value="1"/>
</dbReference>
<evidence type="ECO:0000313" key="8">
    <source>
        <dbReference type="EMBL" id="PJR04112.1"/>
    </source>
</evidence>